<name>A0A2R6S289_ACTCC</name>
<dbReference type="Gene3D" id="1.20.1250.20">
    <property type="entry name" value="MFS general substrate transporter like domains"/>
    <property type="match status" value="1"/>
</dbReference>
<comment type="caution">
    <text evidence="9">The sequence shown here is derived from an EMBL/GenBank/DDBJ whole genome shotgun (WGS) entry which is preliminary data.</text>
</comment>
<evidence type="ECO:0000256" key="1">
    <source>
        <dbReference type="ARBA" id="ARBA00004141"/>
    </source>
</evidence>
<dbReference type="PANTHER" id="PTHR23511:SF5">
    <property type="entry name" value="MAJOR FACILITATOR-TYPE TRANSPORTER HXNZ-RELATED"/>
    <property type="match status" value="1"/>
</dbReference>
<feature type="transmembrane region" description="Helical" evidence="7">
    <location>
        <begin position="200"/>
        <end position="221"/>
    </location>
</feature>
<feature type="transmembrane region" description="Helical" evidence="7">
    <location>
        <begin position="167"/>
        <end position="188"/>
    </location>
</feature>
<feature type="transmembrane region" description="Helical" evidence="7">
    <location>
        <begin position="468"/>
        <end position="491"/>
    </location>
</feature>
<gene>
    <name evidence="9" type="ORF">CEY00_Acc00859</name>
</gene>
<evidence type="ECO:0000259" key="8">
    <source>
        <dbReference type="PROSITE" id="PS50850"/>
    </source>
</evidence>
<dbReference type="InParanoid" id="A0A2R6S289"/>
<evidence type="ECO:0000313" key="9">
    <source>
        <dbReference type="EMBL" id="PSS36349.1"/>
    </source>
</evidence>
<keyword evidence="4 7" id="KW-1133">Transmembrane helix</keyword>
<evidence type="ECO:0000313" key="10">
    <source>
        <dbReference type="Proteomes" id="UP000241394"/>
    </source>
</evidence>
<protein>
    <submittedName>
        <fullName evidence="9">Organic cation/carnitine transporter like</fullName>
    </submittedName>
</protein>
<feature type="transmembrane region" description="Helical" evidence="7">
    <location>
        <begin position="409"/>
        <end position="427"/>
    </location>
</feature>
<keyword evidence="2" id="KW-0813">Transport</keyword>
<proteinExistence type="inferred from homology"/>
<dbReference type="PANTHER" id="PTHR23511">
    <property type="entry name" value="SYNAPTIC VESICLE GLYCOPROTEIN 2"/>
    <property type="match status" value="1"/>
</dbReference>
<dbReference type="STRING" id="1590841.A0A2R6S289"/>
<evidence type="ECO:0000256" key="6">
    <source>
        <dbReference type="ARBA" id="ARBA00044504"/>
    </source>
</evidence>
<evidence type="ECO:0000256" key="7">
    <source>
        <dbReference type="SAM" id="Phobius"/>
    </source>
</evidence>
<organism evidence="9 10">
    <name type="scientific">Actinidia chinensis var. chinensis</name>
    <name type="common">Chinese soft-hair kiwi</name>
    <dbReference type="NCBI Taxonomy" id="1590841"/>
    <lineage>
        <taxon>Eukaryota</taxon>
        <taxon>Viridiplantae</taxon>
        <taxon>Streptophyta</taxon>
        <taxon>Embryophyta</taxon>
        <taxon>Tracheophyta</taxon>
        <taxon>Spermatophyta</taxon>
        <taxon>Magnoliopsida</taxon>
        <taxon>eudicotyledons</taxon>
        <taxon>Gunneridae</taxon>
        <taxon>Pentapetalae</taxon>
        <taxon>asterids</taxon>
        <taxon>Ericales</taxon>
        <taxon>Actinidiaceae</taxon>
        <taxon>Actinidia</taxon>
    </lineage>
</organism>
<keyword evidence="5 7" id="KW-0472">Membrane</keyword>
<dbReference type="InterPro" id="IPR005828">
    <property type="entry name" value="MFS_sugar_transport-like"/>
</dbReference>
<dbReference type="InterPro" id="IPR036259">
    <property type="entry name" value="MFS_trans_sf"/>
</dbReference>
<dbReference type="AlphaFoldDB" id="A0A2R6S289"/>
<reference evidence="10" key="2">
    <citation type="journal article" date="2018" name="BMC Genomics">
        <title>A manually annotated Actinidia chinensis var. chinensis (kiwifruit) genome highlights the challenges associated with draft genomes and gene prediction in plants.</title>
        <authorList>
            <person name="Pilkington S.M."/>
            <person name="Crowhurst R."/>
            <person name="Hilario E."/>
            <person name="Nardozza S."/>
            <person name="Fraser L."/>
            <person name="Peng Y."/>
            <person name="Gunaseelan K."/>
            <person name="Simpson R."/>
            <person name="Tahir J."/>
            <person name="Deroles S.C."/>
            <person name="Templeton K."/>
            <person name="Luo Z."/>
            <person name="Davy M."/>
            <person name="Cheng C."/>
            <person name="McNeilage M."/>
            <person name="Scaglione D."/>
            <person name="Liu Y."/>
            <person name="Zhang Q."/>
            <person name="Datson P."/>
            <person name="De Silva N."/>
            <person name="Gardiner S.E."/>
            <person name="Bassett H."/>
            <person name="Chagne D."/>
            <person name="McCallum J."/>
            <person name="Dzierzon H."/>
            <person name="Deng C."/>
            <person name="Wang Y.Y."/>
            <person name="Barron L."/>
            <person name="Manako K."/>
            <person name="Bowen J."/>
            <person name="Foster T.M."/>
            <person name="Erridge Z.A."/>
            <person name="Tiffin H."/>
            <person name="Waite C.N."/>
            <person name="Davies K.M."/>
            <person name="Grierson E.P."/>
            <person name="Laing W.A."/>
            <person name="Kirk R."/>
            <person name="Chen X."/>
            <person name="Wood M."/>
            <person name="Montefiori M."/>
            <person name="Brummell D.A."/>
            <person name="Schwinn K.E."/>
            <person name="Catanach A."/>
            <person name="Fullerton C."/>
            <person name="Li D."/>
            <person name="Meiyalaghan S."/>
            <person name="Nieuwenhuizen N."/>
            <person name="Read N."/>
            <person name="Prakash R."/>
            <person name="Hunter D."/>
            <person name="Zhang H."/>
            <person name="McKenzie M."/>
            <person name="Knabel M."/>
            <person name="Harris A."/>
            <person name="Allan A.C."/>
            <person name="Gleave A."/>
            <person name="Chen A."/>
            <person name="Janssen B.J."/>
            <person name="Plunkett B."/>
            <person name="Ampomah-Dwamena C."/>
            <person name="Voogd C."/>
            <person name="Leif D."/>
            <person name="Lafferty D."/>
            <person name="Souleyre E.J.F."/>
            <person name="Varkonyi-Gasic E."/>
            <person name="Gambi F."/>
            <person name="Hanley J."/>
            <person name="Yao J.L."/>
            <person name="Cheung J."/>
            <person name="David K.M."/>
            <person name="Warren B."/>
            <person name="Marsh K."/>
            <person name="Snowden K.C."/>
            <person name="Lin-Wang K."/>
            <person name="Brian L."/>
            <person name="Martinez-Sanchez M."/>
            <person name="Wang M."/>
            <person name="Ileperuma N."/>
            <person name="Macnee N."/>
            <person name="Campin R."/>
            <person name="McAtee P."/>
            <person name="Drummond R.S.M."/>
            <person name="Espley R.V."/>
            <person name="Ireland H.S."/>
            <person name="Wu R."/>
            <person name="Atkinson R.G."/>
            <person name="Karunairetnam S."/>
            <person name="Bulley S."/>
            <person name="Chunkath S."/>
            <person name="Hanley Z."/>
            <person name="Storey R."/>
            <person name="Thrimawithana A.H."/>
            <person name="Thomson S."/>
            <person name="David C."/>
            <person name="Testolin R."/>
            <person name="Huang H."/>
            <person name="Hellens R.P."/>
            <person name="Schaffer R.J."/>
        </authorList>
    </citation>
    <scope>NUCLEOTIDE SEQUENCE [LARGE SCALE GENOMIC DNA]</scope>
    <source>
        <strain evidence="10">cv. Red5</strain>
    </source>
</reference>
<dbReference type="SUPFAM" id="SSF103473">
    <property type="entry name" value="MFS general substrate transporter"/>
    <property type="match status" value="1"/>
</dbReference>
<feature type="transmembrane region" description="Helical" evidence="7">
    <location>
        <begin position="497"/>
        <end position="517"/>
    </location>
</feature>
<evidence type="ECO:0000256" key="2">
    <source>
        <dbReference type="ARBA" id="ARBA00022448"/>
    </source>
</evidence>
<comment type="subcellular location">
    <subcellularLocation>
        <location evidence="1">Membrane</location>
        <topology evidence="1">Multi-pass membrane protein</topology>
    </subcellularLocation>
</comment>
<feature type="transmembrane region" description="Helical" evidence="7">
    <location>
        <begin position="143"/>
        <end position="161"/>
    </location>
</feature>
<keyword evidence="3 7" id="KW-0812">Transmembrane</keyword>
<dbReference type="GO" id="GO:0022857">
    <property type="term" value="F:transmembrane transporter activity"/>
    <property type="evidence" value="ECO:0007669"/>
    <property type="project" value="InterPro"/>
</dbReference>
<evidence type="ECO:0000256" key="3">
    <source>
        <dbReference type="ARBA" id="ARBA00022692"/>
    </source>
</evidence>
<dbReference type="FunFam" id="1.20.1250.20:FF:000232">
    <property type="entry name" value="Organic cation/carnitine transporter 7"/>
    <property type="match status" value="1"/>
</dbReference>
<evidence type="ECO:0000256" key="5">
    <source>
        <dbReference type="ARBA" id="ARBA00023136"/>
    </source>
</evidence>
<feature type="transmembrane region" description="Helical" evidence="7">
    <location>
        <begin position="380"/>
        <end position="402"/>
    </location>
</feature>
<feature type="transmembrane region" description="Helical" evidence="7">
    <location>
        <begin position="227"/>
        <end position="248"/>
    </location>
</feature>
<feature type="transmembrane region" description="Helical" evidence="7">
    <location>
        <begin position="76"/>
        <end position="101"/>
    </location>
</feature>
<feature type="domain" description="Major facilitator superfamily (MFS) profile" evidence="8">
    <location>
        <begin position="76"/>
        <end position="522"/>
    </location>
</feature>
<dbReference type="Pfam" id="PF00083">
    <property type="entry name" value="Sugar_tr"/>
    <property type="match status" value="1"/>
</dbReference>
<keyword evidence="10" id="KW-1185">Reference proteome</keyword>
<dbReference type="GO" id="GO:0016020">
    <property type="term" value="C:membrane"/>
    <property type="evidence" value="ECO:0007669"/>
    <property type="project" value="UniProtKB-SubCell"/>
</dbReference>
<dbReference type="EMBL" id="NKQK01000001">
    <property type="protein sequence ID" value="PSS36349.1"/>
    <property type="molecule type" value="Genomic_DNA"/>
</dbReference>
<feature type="transmembrane region" description="Helical" evidence="7">
    <location>
        <begin position="335"/>
        <end position="354"/>
    </location>
</feature>
<comment type="similarity">
    <text evidence="6">Belongs to the major facilitator superfamily. Phosphate:H(+) symporter (TC 2.A.1.9) family.</text>
</comment>
<evidence type="ECO:0000256" key="4">
    <source>
        <dbReference type="ARBA" id="ARBA00022989"/>
    </source>
</evidence>
<sequence>MNSVCLAVSRVCRAYQSIASNKGRNLPFLEPKKSMPEGRESVVTMNNREGITELSPVYTVDQALSAMGFGNFQARVLAYAGLGWVAEAMEVMILSFIGPAVKNEWALSSSEESLITTVVFAGMLAGAYSWGLISDNFGRRQGLLSIATVTTGAGFLSTFSPNYVSLVIFRCLVGFGLGGGPVYSSWFLEFVPAPKRGTWMVIFSTFWTLGTVLEASLAWIIMPRLNWRWLLALSSVPSFMALLFYGFTPESPRYLCMKGRITDTHKILEKIARVNRKTLPSGRLVSDQNISLDEEFAPSEDSHLLCPTGNKTNVFKAGFSSLLILFSSKLIRTTLSLWILFFGNAFSYYGIILLTSELSSGQSKCGSIALHSENSHGDSLYVDVFITSLAELPGLILSAIIVDRIGRKLSMAIMFMLGCILLLPLVFHQKEILTTGLLFGVRMCMMGTITVANIYAPEIYPTSIRATGFGVASAVGRIGGMVCPLVAVGLVSGCHQTAAVLLFEAVMIVSGFCVMLLPLETKGRKLTDTVDVSD</sequence>
<dbReference type="InterPro" id="IPR020846">
    <property type="entry name" value="MFS_dom"/>
</dbReference>
<reference evidence="9 10" key="1">
    <citation type="submission" date="2017-07" db="EMBL/GenBank/DDBJ databases">
        <title>An improved, manually edited Actinidia chinensis var. chinensis (kiwifruit) genome highlights the challenges associated with draft genomes and gene prediction in plants.</title>
        <authorList>
            <person name="Pilkington S."/>
            <person name="Crowhurst R."/>
            <person name="Hilario E."/>
            <person name="Nardozza S."/>
            <person name="Fraser L."/>
            <person name="Peng Y."/>
            <person name="Gunaseelan K."/>
            <person name="Simpson R."/>
            <person name="Tahir J."/>
            <person name="Deroles S."/>
            <person name="Templeton K."/>
            <person name="Luo Z."/>
            <person name="Davy M."/>
            <person name="Cheng C."/>
            <person name="Mcneilage M."/>
            <person name="Scaglione D."/>
            <person name="Liu Y."/>
            <person name="Zhang Q."/>
            <person name="Datson P."/>
            <person name="De Silva N."/>
            <person name="Gardiner S."/>
            <person name="Bassett H."/>
            <person name="Chagne D."/>
            <person name="Mccallum J."/>
            <person name="Dzierzon H."/>
            <person name="Deng C."/>
            <person name="Wang Y.-Y."/>
            <person name="Barron N."/>
            <person name="Manako K."/>
            <person name="Bowen J."/>
            <person name="Foster T."/>
            <person name="Erridge Z."/>
            <person name="Tiffin H."/>
            <person name="Waite C."/>
            <person name="Davies K."/>
            <person name="Grierson E."/>
            <person name="Laing W."/>
            <person name="Kirk R."/>
            <person name="Chen X."/>
            <person name="Wood M."/>
            <person name="Montefiori M."/>
            <person name="Brummell D."/>
            <person name="Schwinn K."/>
            <person name="Catanach A."/>
            <person name="Fullerton C."/>
            <person name="Li D."/>
            <person name="Meiyalaghan S."/>
            <person name="Nieuwenhuizen N."/>
            <person name="Read N."/>
            <person name="Prakash R."/>
            <person name="Hunter D."/>
            <person name="Zhang H."/>
            <person name="Mckenzie M."/>
            <person name="Knabel M."/>
            <person name="Harris A."/>
            <person name="Allan A."/>
            <person name="Chen A."/>
            <person name="Janssen B."/>
            <person name="Plunkett B."/>
            <person name="Dwamena C."/>
            <person name="Voogd C."/>
            <person name="Leif D."/>
            <person name="Lafferty D."/>
            <person name="Souleyre E."/>
            <person name="Varkonyi-Gasic E."/>
            <person name="Gambi F."/>
            <person name="Hanley J."/>
            <person name="Yao J.-L."/>
            <person name="Cheung J."/>
            <person name="David K."/>
            <person name="Warren B."/>
            <person name="Marsh K."/>
            <person name="Snowden K."/>
            <person name="Lin-Wang K."/>
            <person name="Brian L."/>
            <person name="Martinez-Sanchez M."/>
            <person name="Wang M."/>
            <person name="Ileperuma N."/>
            <person name="Macnee N."/>
            <person name="Campin R."/>
            <person name="Mcatee P."/>
            <person name="Drummond R."/>
            <person name="Espley R."/>
            <person name="Ireland H."/>
            <person name="Wu R."/>
            <person name="Atkinson R."/>
            <person name="Karunairetnam S."/>
            <person name="Bulley S."/>
            <person name="Chunkath S."/>
            <person name="Hanley Z."/>
            <person name="Storey R."/>
            <person name="Thrimawithana A."/>
            <person name="Thomson S."/>
            <person name="David C."/>
            <person name="Testolin R."/>
        </authorList>
    </citation>
    <scope>NUCLEOTIDE SEQUENCE [LARGE SCALE GENOMIC DNA]</scope>
    <source>
        <strain evidence="10">cv. Red5</strain>
        <tissue evidence="9">Young leaf</tissue>
    </source>
</reference>
<dbReference type="Proteomes" id="UP000241394">
    <property type="component" value="Chromosome LG1"/>
</dbReference>
<dbReference type="PROSITE" id="PS50850">
    <property type="entry name" value="MFS"/>
    <property type="match status" value="1"/>
</dbReference>
<dbReference type="OMA" id="WTMVVSS"/>
<dbReference type="OrthoDB" id="4139357at2759"/>
<feature type="transmembrane region" description="Helical" evidence="7">
    <location>
        <begin position="433"/>
        <end position="456"/>
    </location>
</feature>
<dbReference type="Gramene" id="PSS36349">
    <property type="protein sequence ID" value="PSS36349"/>
    <property type="gene ID" value="CEY00_Acc00859"/>
</dbReference>
<accession>A0A2R6S289</accession>
<feature type="transmembrane region" description="Helical" evidence="7">
    <location>
        <begin position="113"/>
        <end position="131"/>
    </location>
</feature>